<dbReference type="GO" id="GO:0046677">
    <property type="term" value="P:response to antibiotic"/>
    <property type="evidence" value="ECO:0007669"/>
    <property type="project" value="UniProtKB-KW"/>
</dbReference>
<evidence type="ECO:0000256" key="2">
    <source>
        <dbReference type="ARBA" id="ARBA00022692"/>
    </source>
</evidence>
<feature type="domain" description="ABC transmembrane type-2" evidence="7">
    <location>
        <begin position="27"/>
        <end position="259"/>
    </location>
</feature>
<dbReference type="STRING" id="709881.SAMN04489832_6712"/>
<proteinExistence type="inferred from homology"/>
<name>A0A1N6B4Q8_9ACTN</name>
<dbReference type="Pfam" id="PF01061">
    <property type="entry name" value="ABC2_membrane"/>
    <property type="match status" value="1"/>
</dbReference>
<keyword evidence="6" id="KW-1003">Cell membrane</keyword>
<feature type="transmembrane region" description="Helical" evidence="6">
    <location>
        <begin position="147"/>
        <end position="171"/>
    </location>
</feature>
<keyword evidence="6" id="KW-0813">Transport</keyword>
<dbReference type="PANTHER" id="PTHR43229:SF2">
    <property type="entry name" value="NODULATION PROTEIN J"/>
    <property type="match status" value="1"/>
</dbReference>
<dbReference type="PROSITE" id="PS51012">
    <property type="entry name" value="ABC_TM2"/>
    <property type="match status" value="1"/>
</dbReference>
<evidence type="ECO:0000313" key="9">
    <source>
        <dbReference type="Proteomes" id="UP000185124"/>
    </source>
</evidence>
<evidence type="ECO:0000256" key="5">
    <source>
        <dbReference type="ARBA" id="ARBA00023251"/>
    </source>
</evidence>
<dbReference type="InterPro" id="IPR047817">
    <property type="entry name" value="ABC2_TM_bact-type"/>
</dbReference>
<feature type="transmembrane region" description="Helical" evidence="6">
    <location>
        <begin position="225"/>
        <end position="252"/>
    </location>
</feature>
<dbReference type="PIRSF" id="PIRSF006648">
    <property type="entry name" value="DrrB"/>
    <property type="match status" value="1"/>
</dbReference>
<evidence type="ECO:0000313" key="8">
    <source>
        <dbReference type="EMBL" id="SIN41379.1"/>
    </source>
</evidence>
<evidence type="ECO:0000256" key="3">
    <source>
        <dbReference type="ARBA" id="ARBA00022989"/>
    </source>
</evidence>
<dbReference type="AlphaFoldDB" id="A0A1N6B4Q8"/>
<keyword evidence="9" id="KW-1185">Reference proteome</keyword>
<accession>A0A1N6B4Q8</accession>
<protein>
    <recommendedName>
        <fullName evidence="6">Transport permease protein</fullName>
    </recommendedName>
</protein>
<feature type="transmembrane region" description="Helical" evidence="6">
    <location>
        <begin position="25"/>
        <end position="47"/>
    </location>
</feature>
<dbReference type="GO" id="GO:0140359">
    <property type="term" value="F:ABC-type transporter activity"/>
    <property type="evidence" value="ECO:0007669"/>
    <property type="project" value="InterPro"/>
</dbReference>
<evidence type="ECO:0000259" key="7">
    <source>
        <dbReference type="PROSITE" id="PS51012"/>
    </source>
</evidence>
<evidence type="ECO:0000256" key="6">
    <source>
        <dbReference type="RuleBase" id="RU361157"/>
    </source>
</evidence>
<dbReference type="InterPro" id="IPR000412">
    <property type="entry name" value="ABC_2_transport"/>
</dbReference>
<dbReference type="RefSeq" id="WP_074318283.1">
    <property type="nucleotide sequence ID" value="NZ_FSQT01000002.1"/>
</dbReference>
<comment type="similarity">
    <text evidence="6">Belongs to the ABC-2 integral membrane protein family.</text>
</comment>
<keyword evidence="3 6" id="KW-1133">Transmembrane helix</keyword>
<feature type="transmembrane region" description="Helical" evidence="6">
    <location>
        <begin position="183"/>
        <end position="205"/>
    </location>
</feature>
<reference evidence="9" key="1">
    <citation type="submission" date="2016-12" db="EMBL/GenBank/DDBJ databases">
        <authorList>
            <person name="Varghese N."/>
            <person name="Submissions S."/>
        </authorList>
    </citation>
    <scope>NUCLEOTIDE SEQUENCE [LARGE SCALE GENOMIC DNA]</scope>
    <source>
        <strain evidence="9">DSM 45599</strain>
    </source>
</reference>
<organism evidence="8 9">
    <name type="scientific">Micromonospora cremea</name>
    <dbReference type="NCBI Taxonomy" id="709881"/>
    <lineage>
        <taxon>Bacteria</taxon>
        <taxon>Bacillati</taxon>
        <taxon>Actinomycetota</taxon>
        <taxon>Actinomycetes</taxon>
        <taxon>Micromonosporales</taxon>
        <taxon>Micromonosporaceae</taxon>
        <taxon>Micromonospora</taxon>
    </lineage>
</organism>
<keyword evidence="4 6" id="KW-0472">Membrane</keyword>
<dbReference type="PANTHER" id="PTHR43229">
    <property type="entry name" value="NODULATION PROTEIN J"/>
    <property type="match status" value="1"/>
</dbReference>
<dbReference type="EMBL" id="FSQT01000002">
    <property type="protein sequence ID" value="SIN41379.1"/>
    <property type="molecule type" value="Genomic_DNA"/>
</dbReference>
<sequence>MSTLTLAARDSSTMLRRNILHMRRYPSMTLLLIGMPVILLLLFVYVFGGTLGAGLGPTGDRAEYANYVTPGILLIAVVSGAQGTAISVAMDMTEGIIARFRTMAIFRPSVLTGHVLGSLLQTLLSLAVVTGVALLVGFRPTASPVEWLAAIGVIAMITLALTWLSVALGLISESVETASNLPMPLVLLPFLGSGFVPTDSMPTAVRLFADYQPFTPVMETLRGLLLGTGIGSNAILAVAWCAVTTVVCFFWARALYNRNPAR</sequence>
<dbReference type="OrthoDB" id="670210at2"/>
<gene>
    <name evidence="8" type="ORF">SAMN04489832_6712</name>
</gene>
<evidence type="ECO:0000256" key="1">
    <source>
        <dbReference type="ARBA" id="ARBA00004141"/>
    </source>
</evidence>
<feature type="transmembrane region" description="Helical" evidence="6">
    <location>
        <begin position="67"/>
        <end position="90"/>
    </location>
</feature>
<dbReference type="GO" id="GO:0043190">
    <property type="term" value="C:ATP-binding cassette (ABC) transporter complex"/>
    <property type="evidence" value="ECO:0007669"/>
    <property type="project" value="InterPro"/>
</dbReference>
<dbReference type="Proteomes" id="UP000185124">
    <property type="component" value="Unassembled WGS sequence"/>
</dbReference>
<keyword evidence="2 6" id="KW-0812">Transmembrane</keyword>
<keyword evidence="5" id="KW-0046">Antibiotic resistance</keyword>
<comment type="subcellular location">
    <subcellularLocation>
        <location evidence="6">Cell membrane</location>
        <topology evidence="6">Multi-pass membrane protein</topology>
    </subcellularLocation>
    <subcellularLocation>
        <location evidence="1">Membrane</location>
        <topology evidence="1">Multi-pass membrane protein</topology>
    </subcellularLocation>
</comment>
<feature type="transmembrane region" description="Helical" evidence="6">
    <location>
        <begin position="111"/>
        <end position="135"/>
    </location>
</feature>
<dbReference type="InterPro" id="IPR013525">
    <property type="entry name" value="ABC2_TM"/>
</dbReference>
<evidence type="ECO:0000256" key="4">
    <source>
        <dbReference type="ARBA" id="ARBA00023136"/>
    </source>
</evidence>
<dbReference type="InterPro" id="IPR051784">
    <property type="entry name" value="Nod_factor_ABC_transporter"/>
</dbReference>